<evidence type="ECO:0000313" key="3">
    <source>
        <dbReference type="EMBL" id="KAK8502131.1"/>
    </source>
</evidence>
<keyword evidence="2" id="KW-0812">Transmembrane</keyword>
<dbReference type="SMART" id="SM00248">
    <property type="entry name" value="ANK"/>
    <property type="match status" value="4"/>
</dbReference>
<name>A0ABR2B673_9ROSI</name>
<sequence>MDQHLKAAAEAGNVSRLYELIEANGNIFKRFDKVEFVETPLHIAVEKGCGGFAMEIVSLKSSFVRKLNHRGLSPMYLAVEKGQQEIALRLLEVDKDLVRVRGKNVQNRTAFHVAIENNRPDVLQVLLRSLGKNDYYQEVVNKKDEDSNTVLHIAASNNQPQILKLLLECKVDKYTTNQAGLTALDVAHQSNNRESITILHRDFIPAVSNFKYKLEKHMVKYVTKASLLIFHDMDNISGDDRNTLLAILGLLLTASYQVTLSPPGGVWQGDGSSTSTPFRRPGSSIMDPFLFLLYFIPTYSVFIVAFFPTLEKGLEYCHRVHGRFVSLTCLEKTCSDGIDRLWCELLYL</sequence>
<keyword evidence="1" id="KW-0040">ANK repeat</keyword>
<dbReference type="Proteomes" id="UP001472677">
    <property type="component" value="Unassembled WGS sequence"/>
</dbReference>
<dbReference type="InterPro" id="IPR002110">
    <property type="entry name" value="Ankyrin_rpt"/>
</dbReference>
<dbReference type="PANTHER" id="PTHR24128">
    <property type="entry name" value="HOMEOBOX PROTEIN WARIAI"/>
    <property type="match status" value="1"/>
</dbReference>
<dbReference type="Pfam" id="PF12796">
    <property type="entry name" value="Ank_2"/>
    <property type="match status" value="2"/>
</dbReference>
<gene>
    <name evidence="3" type="ORF">V6N12_012581</name>
</gene>
<keyword evidence="2" id="KW-0472">Membrane</keyword>
<feature type="repeat" description="ANK" evidence="1">
    <location>
        <begin position="146"/>
        <end position="178"/>
    </location>
</feature>
<evidence type="ECO:0000256" key="1">
    <source>
        <dbReference type="PROSITE-ProRule" id="PRU00023"/>
    </source>
</evidence>
<evidence type="ECO:0000313" key="4">
    <source>
        <dbReference type="Proteomes" id="UP001472677"/>
    </source>
</evidence>
<comment type="caution">
    <text evidence="3">The sequence shown here is derived from an EMBL/GenBank/DDBJ whole genome shotgun (WGS) entry which is preliminary data.</text>
</comment>
<dbReference type="PROSITE" id="PS50088">
    <property type="entry name" value="ANK_REPEAT"/>
    <property type="match status" value="1"/>
</dbReference>
<evidence type="ECO:0000256" key="2">
    <source>
        <dbReference type="SAM" id="Phobius"/>
    </source>
</evidence>
<keyword evidence="2" id="KW-1133">Transmembrane helix</keyword>
<organism evidence="3 4">
    <name type="scientific">Hibiscus sabdariffa</name>
    <name type="common">roselle</name>
    <dbReference type="NCBI Taxonomy" id="183260"/>
    <lineage>
        <taxon>Eukaryota</taxon>
        <taxon>Viridiplantae</taxon>
        <taxon>Streptophyta</taxon>
        <taxon>Embryophyta</taxon>
        <taxon>Tracheophyta</taxon>
        <taxon>Spermatophyta</taxon>
        <taxon>Magnoliopsida</taxon>
        <taxon>eudicotyledons</taxon>
        <taxon>Gunneridae</taxon>
        <taxon>Pentapetalae</taxon>
        <taxon>rosids</taxon>
        <taxon>malvids</taxon>
        <taxon>Malvales</taxon>
        <taxon>Malvaceae</taxon>
        <taxon>Malvoideae</taxon>
        <taxon>Hibiscus</taxon>
    </lineage>
</organism>
<reference evidence="3 4" key="1">
    <citation type="journal article" date="2024" name="G3 (Bethesda)">
        <title>Genome assembly of Hibiscus sabdariffa L. provides insights into metabolisms of medicinal natural products.</title>
        <authorList>
            <person name="Kim T."/>
        </authorList>
    </citation>
    <scope>NUCLEOTIDE SEQUENCE [LARGE SCALE GENOMIC DNA]</scope>
    <source>
        <strain evidence="3">TK-2024</strain>
        <tissue evidence="3">Old leaves</tissue>
    </source>
</reference>
<dbReference type="PANTHER" id="PTHR24128:SF46">
    <property type="entry name" value="ALPHA-LATROTOXIN-LHE1A-LIKE ISOFORM X1"/>
    <property type="match status" value="1"/>
</dbReference>
<feature type="transmembrane region" description="Helical" evidence="2">
    <location>
        <begin position="289"/>
        <end position="310"/>
    </location>
</feature>
<dbReference type="InterPro" id="IPR036770">
    <property type="entry name" value="Ankyrin_rpt-contain_sf"/>
</dbReference>
<dbReference type="EMBL" id="JBBPBM010000176">
    <property type="protein sequence ID" value="KAK8502131.1"/>
    <property type="molecule type" value="Genomic_DNA"/>
</dbReference>
<protein>
    <submittedName>
        <fullName evidence="3">Uncharacterized protein</fullName>
    </submittedName>
</protein>
<dbReference type="PROSITE" id="PS50297">
    <property type="entry name" value="ANK_REP_REGION"/>
    <property type="match status" value="1"/>
</dbReference>
<keyword evidence="4" id="KW-1185">Reference proteome</keyword>
<dbReference type="SUPFAM" id="SSF48403">
    <property type="entry name" value="Ankyrin repeat"/>
    <property type="match status" value="1"/>
</dbReference>
<dbReference type="Gene3D" id="1.25.40.20">
    <property type="entry name" value="Ankyrin repeat-containing domain"/>
    <property type="match status" value="1"/>
</dbReference>
<proteinExistence type="predicted"/>
<accession>A0ABR2B673</accession>